<dbReference type="AlphaFoldDB" id="A0A0G1PIF9"/>
<dbReference type="CDD" id="cd02440">
    <property type="entry name" value="AdoMet_MTases"/>
    <property type="match status" value="1"/>
</dbReference>
<evidence type="ECO:0000256" key="4">
    <source>
        <dbReference type="ARBA" id="ARBA00034521"/>
    </source>
</evidence>
<evidence type="ECO:0000259" key="9">
    <source>
        <dbReference type="Pfam" id="PF13847"/>
    </source>
</evidence>
<comment type="caution">
    <text evidence="10">The sequence shown here is derived from an EMBL/GenBank/DDBJ whole genome shotgun (WGS) entry which is preliminary data.</text>
</comment>
<dbReference type="Proteomes" id="UP000034705">
    <property type="component" value="Unassembled WGS sequence"/>
</dbReference>
<comment type="catalytic activity">
    <reaction evidence="8">
        <text>arsenic triglutathione + 3 [thioredoxin]-dithiol + 3 S-adenosyl-L-methionine = trimethylarsine + 3 [thioredoxin]-disulfide + 3 glutathione + 3 S-adenosyl-L-homocysteine + 3 H(+)</text>
        <dbReference type="Rhea" id="RHEA:69432"/>
        <dbReference type="Rhea" id="RHEA-COMP:10698"/>
        <dbReference type="Rhea" id="RHEA-COMP:10700"/>
        <dbReference type="ChEBI" id="CHEBI:15378"/>
        <dbReference type="ChEBI" id="CHEBI:27130"/>
        <dbReference type="ChEBI" id="CHEBI:29950"/>
        <dbReference type="ChEBI" id="CHEBI:50058"/>
        <dbReference type="ChEBI" id="CHEBI:57856"/>
        <dbReference type="ChEBI" id="CHEBI:57925"/>
        <dbReference type="ChEBI" id="CHEBI:59789"/>
        <dbReference type="ChEBI" id="CHEBI:183640"/>
        <dbReference type="EC" id="2.1.1.137"/>
    </reaction>
</comment>
<comment type="catalytic activity">
    <reaction evidence="6">
        <text>arsenic triglutathione + [thioredoxin]-dithiol + S-adenosyl-L-methionine + 2 H2O = methylarsonous acid + [thioredoxin]-disulfide + 3 glutathione + S-adenosyl-L-homocysteine + H(+)</text>
        <dbReference type="Rhea" id="RHEA:69460"/>
        <dbReference type="Rhea" id="RHEA-COMP:10698"/>
        <dbReference type="Rhea" id="RHEA-COMP:10700"/>
        <dbReference type="ChEBI" id="CHEBI:15377"/>
        <dbReference type="ChEBI" id="CHEBI:15378"/>
        <dbReference type="ChEBI" id="CHEBI:17826"/>
        <dbReference type="ChEBI" id="CHEBI:29950"/>
        <dbReference type="ChEBI" id="CHEBI:50058"/>
        <dbReference type="ChEBI" id="CHEBI:57856"/>
        <dbReference type="ChEBI" id="CHEBI:57925"/>
        <dbReference type="ChEBI" id="CHEBI:59789"/>
        <dbReference type="ChEBI" id="CHEBI:183640"/>
        <dbReference type="EC" id="2.1.1.137"/>
    </reaction>
</comment>
<keyword evidence="1 10" id="KW-0808">Transferase</keyword>
<protein>
    <recommendedName>
        <fullName evidence="5">Arsenite methyltransferase</fullName>
        <ecNumber evidence="4">2.1.1.137</ecNumber>
    </recommendedName>
</protein>
<dbReference type="Pfam" id="PF13847">
    <property type="entry name" value="Methyltransf_31"/>
    <property type="match status" value="1"/>
</dbReference>
<dbReference type="GO" id="GO:0032259">
    <property type="term" value="P:methylation"/>
    <property type="evidence" value="ECO:0007669"/>
    <property type="project" value="UniProtKB-KW"/>
</dbReference>
<keyword evidence="10" id="KW-0489">Methyltransferase</keyword>
<evidence type="ECO:0000256" key="8">
    <source>
        <dbReference type="ARBA" id="ARBA00048428"/>
    </source>
</evidence>
<gene>
    <name evidence="10" type="ORF">UX45_C0015G0018</name>
</gene>
<evidence type="ECO:0000313" key="10">
    <source>
        <dbReference type="EMBL" id="KKU32556.1"/>
    </source>
</evidence>
<dbReference type="Gene3D" id="3.40.50.150">
    <property type="entry name" value="Vaccinia Virus protein VP39"/>
    <property type="match status" value="1"/>
</dbReference>
<dbReference type="PATRIC" id="fig|1619001.3.peg.710"/>
<evidence type="ECO:0000256" key="5">
    <source>
        <dbReference type="ARBA" id="ARBA00034545"/>
    </source>
</evidence>
<name>A0A0G1PIF9_9BACT</name>
<dbReference type="SUPFAM" id="SSF53335">
    <property type="entry name" value="S-adenosyl-L-methionine-dependent methyltransferases"/>
    <property type="match status" value="1"/>
</dbReference>
<evidence type="ECO:0000256" key="3">
    <source>
        <dbReference type="ARBA" id="ARBA00034487"/>
    </source>
</evidence>
<comment type="catalytic activity">
    <reaction evidence="7">
        <text>arsenic triglutathione + 2 [thioredoxin]-dithiol + 2 S-adenosyl-L-methionine + H2O = dimethylarsinous acid + 2 [thioredoxin]-disulfide + 3 glutathione + 2 S-adenosyl-L-homocysteine + 2 H(+)</text>
        <dbReference type="Rhea" id="RHEA:69464"/>
        <dbReference type="Rhea" id="RHEA-COMP:10698"/>
        <dbReference type="Rhea" id="RHEA-COMP:10700"/>
        <dbReference type="ChEBI" id="CHEBI:15377"/>
        <dbReference type="ChEBI" id="CHEBI:15378"/>
        <dbReference type="ChEBI" id="CHEBI:23808"/>
        <dbReference type="ChEBI" id="CHEBI:29950"/>
        <dbReference type="ChEBI" id="CHEBI:50058"/>
        <dbReference type="ChEBI" id="CHEBI:57856"/>
        <dbReference type="ChEBI" id="CHEBI:57925"/>
        <dbReference type="ChEBI" id="CHEBI:59789"/>
        <dbReference type="ChEBI" id="CHEBI:183640"/>
        <dbReference type="EC" id="2.1.1.137"/>
    </reaction>
</comment>
<dbReference type="InterPro" id="IPR026669">
    <property type="entry name" value="Arsenite_MeTrfase-like"/>
</dbReference>
<dbReference type="GO" id="GO:0030791">
    <property type="term" value="F:arsenite methyltransferase activity"/>
    <property type="evidence" value="ECO:0007669"/>
    <property type="project" value="UniProtKB-EC"/>
</dbReference>
<evidence type="ECO:0000256" key="6">
    <source>
        <dbReference type="ARBA" id="ARBA00047941"/>
    </source>
</evidence>
<evidence type="ECO:0000256" key="7">
    <source>
        <dbReference type="ARBA" id="ARBA00047943"/>
    </source>
</evidence>
<dbReference type="InterPro" id="IPR025714">
    <property type="entry name" value="Methyltranfer_dom"/>
</dbReference>
<dbReference type="PANTHER" id="PTHR43675:SF8">
    <property type="entry name" value="ARSENITE METHYLTRANSFERASE"/>
    <property type="match status" value="1"/>
</dbReference>
<feature type="domain" description="Methyltransferase" evidence="9">
    <location>
        <begin position="73"/>
        <end position="219"/>
    </location>
</feature>
<evidence type="ECO:0000256" key="2">
    <source>
        <dbReference type="ARBA" id="ARBA00022691"/>
    </source>
</evidence>
<dbReference type="EMBL" id="LCMG01000015">
    <property type="protein sequence ID" value="KKU32556.1"/>
    <property type="molecule type" value="Genomic_DNA"/>
</dbReference>
<proteinExistence type="inferred from homology"/>
<comment type="similarity">
    <text evidence="3">Belongs to the methyltransferase superfamily. Arsenite methyltransferase family.</text>
</comment>
<evidence type="ECO:0000313" key="11">
    <source>
        <dbReference type="Proteomes" id="UP000034705"/>
    </source>
</evidence>
<dbReference type="NCBIfam" id="NF008823">
    <property type="entry name" value="PRK11873.1"/>
    <property type="match status" value="1"/>
</dbReference>
<organism evidence="10 11">
    <name type="scientific">Candidatus Uhrbacteria bacterium GW2011_GWF2_46_218</name>
    <dbReference type="NCBI Taxonomy" id="1619001"/>
    <lineage>
        <taxon>Bacteria</taxon>
        <taxon>Candidatus Uhriibacteriota</taxon>
    </lineage>
</organism>
<keyword evidence="2" id="KW-0949">S-adenosyl-L-methionine</keyword>
<sequence length="251" mass="27298">MPSDKKDIKQIVKTFYSNVATGKHCCSSCGCGAKDEQRRVAKDIGYSEEDIARGGDANLGLGCGNPTALGEIQKGDVVLDLGSGAGFDCFLAAKKVGESGKVIGVDMTEEMIQKARAHALTYGYTNIEFRLGDIENLPIEDDSVDVVMSNCVVNLAPDKLKVFKEAYRVLRIGGRMYLSDIVLLKEISKEHRENETLIAGCVGGALLREAYVDLIQKAGFKVNILSEDTEISKRQYEGIPLESLKVEAIKL</sequence>
<dbReference type="PANTHER" id="PTHR43675">
    <property type="entry name" value="ARSENITE METHYLTRANSFERASE"/>
    <property type="match status" value="1"/>
</dbReference>
<accession>A0A0G1PIF9</accession>
<evidence type="ECO:0000256" key="1">
    <source>
        <dbReference type="ARBA" id="ARBA00022679"/>
    </source>
</evidence>
<dbReference type="InterPro" id="IPR029063">
    <property type="entry name" value="SAM-dependent_MTases_sf"/>
</dbReference>
<reference evidence="10 11" key="1">
    <citation type="journal article" date="2015" name="Nature">
        <title>rRNA introns, odd ribosomes, and small enigmatic genomes across a large radiation of phyla.</title>
        <authorList>
            <person name="Brown C.T."/>
            <person name="Hug L.A."/>
            <person name="Thomas B.C."/>
            <person name="Sharon I."/>
            <person name="Castelle C.J."/>
            <person name="Singh A."/>
            <person name="Wilkins M.J."/>
            <person name="Williams K.H."/>
            <person name="Banfield J.F."/>
        </authorList>
    </citation>
    <scope>NUCLEOTIDE SEQUENCE [LARGE SCALE GENOMIC DNA]</scope>
</reference>
<dbReference type="EC" id="2.1.1.137" evidence="4"/>